<proteinExistence type="predicted"/>
<accession>A0A2K2DA32</accession>
<evidence type="ECO:0000313" key="2">
    <source>
        <dbReference type="EnsemblPlants" id="PNT71151"/>
    </source>
</evidence>
<protein>
    <submittedName>
        <fullName evidence="1 2">Uncharacterized protein</fullName>
    </submittedName>
</protein>
<evidence type="ECO:0000313" key="1">
    <source>
        <dbReference type="EMBL" id="PNT71151.1"/>
    </source>
</evidence>
<dbReference type="EnsemblPlants" id="PNT71151">
    <property type="protein sequence ID" value="PNT71151"/>
    <property type="gene ID" value="BRADI_2g23745v3"/>
</dbReference>
<organism evidence="1">
    <name type="scientific">Brachypodium distachyon</name>
    <name type="common">Purple false brome</name>
    <name type="synonym">Trachynia distachya</name>
    <dbReference type="NCBI Taxonomy" id="15368"/>
    <lineage>
        <taxon>Eukaryota</taxon>
        <taxon>Viridiplantae</taxon>
        <taxon>Streptophyta</taxon>
        <taxon>Embryophyta</taxon>
        <taxon>Tracheophyta</taxon>
        <taxon>Spermatophyta</taxon>
        <taxon>Magnoliopsida</taxon>
        <taxon>Liliopsida</taxon>
        <taxon>Poales</taxon>
        <taxon>Poaceae</taxon>
        <taxon>BOP clade</taxon>
        <taxon>Pooideae</taxon>
        <taxon>Stipodae</taxon>
        <taxon>Brachypodieae</taxon>
        <taxon>Brachypodium</taxon>
    </lineage>
</organism>
<dbReference type="InParanoid" id="A0A2K2DA32"/>
<sequence>MIGRRITIAVTSRCYPFRVSSCCLLQSHHASPWSQEDHLAGRRAAVLPLSAKRLLGFEHQTT</sequence>
<evidence type="ECO:0000313" key="3">
    <source>
        <dbReference type="Proteomes" id="UP000008810"/>
    </source>
</evidence>
<reference evidence="2" key="3">
    <citation type="submission" date="2018-08" db="UniProtKB">
        <authorList>
            <consortium name="EnsemblPlants"/>
        </authorList>
    </citation>
    <scope>IDENTIFICATION</scope>
    <source>
        <strain evidence="2">cv. Bd21</strain>
    </source>
</reference>
<reference evidence="1 2" key="1">
    <citation type="journal article" date="2010" name="Nature">
        <title>Genome sequencing and analysis of the model grass Brachypodium distachyon.</title>
        <authorList>
            <consortium name="International Brachypodium Initiative"/>
        </authorList>
    </citation>
    <scope>NUCLEOTIDE SEQUENCE [LARGE SCALE GENOMIC DNA]</scope>
    <source>
        <strain evidence="1 2">Bd21</strain>
    </source>
</reference>
<gene>
    <name evidence="1" type="ORF">BRADI_2g23745v3</name>
</gene>
<keyword evidence="3" id="KW-1185">Reference proteome</keyword>
<reference evidence="1" key="2">
    <citation type="submission" date="2017-06" db="EMBL/GenBank/DDBJ databases">
        <title>WGS assembly of Brachypodium distachyon.</title>
        <authorList>
            <consortium name="The International Brachypodium Initiative"/>
            <person name="Lucas S."/>
            <person name="Harmon-Smith M."/>
            <person name="Lail K."/>
            <person name="Tice H."/>
            <person name="Grimwood J."/>
            <person name="Bruce D."/>
            <person name="Barry K."/>
            <person name="Shu S."/>
            <person name="Lindquist E."/>
            <person name="Wang M."/>
            <person name="Pitluck S."/>
            <person name="Vogel J.P."/>
            <person name="Garvin D.F."/>
            <person name="Mockler T.C."/>
            <person name="Schmutz J."/>
            <person name="Rokhsar D."/>
            <person name="Bevan M.W."/>
        </authorList>
    </citation>
    <scope>NUCLEOTIDE SEQUENCE</scope>
    <source>
        <strain evidence="1">Bd21</strain>
    </source>
</reference>
<dbReference type="AlphaFoldDB" id="A0A2K2DA32"/>
<dbReference type="EMBL" id="CM000881">
    <property type="protein sequence ID" value="PNT71151.1"/>
    <property type="molecule type" value="Genomic_DNA"/>
</dbReference>
<name>A0A2K2DA32_BRADI</name>
<dbReference type="Proteomes" id="UP000008810">
    <property type="component" value="Chromosome 2"/>
</dbReference>
<dbReference type="Gramene" id="PNT71151">
    <property type="protein sequence ID" value="PNT71151"/>
    <property type="gene ID" value="BRADI_2g23745v3"/>
</dbReference>